<accession>A0A7S3VT12</accession>
<dbReference type="EMBL" id="HBIP01031243">
    <property type="protein sequence ID" value="CAE0503890.1"/>
    <property type="molecule type" value="Transcribed_RNA"/>
</dbReference>
<proteinExistence type="predicted"/>
<dbReference type="AlphaFoldDB" id="A0A7S3VT12"/>
<evidence type="ECO:0000313" key="1">
    <source>
        <dbReference type="EMBL" id="CAE0503890.1"/>
    </source>
</evidence>
<protein>
    <submittedName>
        <fullName evidence="1">Uncharacterized protein</fullName>
    </submittedName>
</protein>
<organism evidence="1">
    <name type="scientific">Dunaliella tertiolecta</name>
    <name type="common">Green alga</name>
    <dbReference type="NCBI Taxonomy" id="3047"/>
    <lineage>
        <taxon>Eukaryota</taxon>
        <taxon>Viridiplantae</taxon>
        <taxon>Chlorophyta</taxon>
        <taxon>core chlorophytes</taxon>
        <taxon>Chlorophyceae</taxon>
        <taxon>CS clade</taxon>
        <taxon>Chlamydomonadales</taxon>
        <taxon>Dunaliellaceae</taxon>
        <taxon>Dunaliella</taxon>
    </lineage>
</organism>
<sequence>MQPSRRSSTNNRLVTSRTFTTYSEGCALDPAPDAVFTKQGVVCCVETREGLAEQRGRRTMTQKSQPPVKTPPCWPGRLLARASELGTAVLMLSLCLCVIPELDGRVPVGVFDGLSLSLRTRWHSGVPGSVARPHPAHGVQEACEATSSLVFVCCH</sequence>
<reference evidence="1" key="1">
    <citation type="submission" date="2021-01" db="EMBL/GenBank/DDBJ databases">
        <authorList>
            <person name="Corre E."/>
            <person name="Pelletier E."/>
            <person name="Niang G."/>
            <person name="Scheremetjew M."/>
            <person name="Finn R."/>
            <person name="Kale V."/>
            <person name="Holt S."/>
            <person name="Cochrane G."/>
            <person name="Meng A."/>
            <person name="Brown T."/>
            <person name="Cohen L."/>
        </authorList>
    </citation>
    <scope>NUCLEOTIDE SEQUENCE</scope>
    <source>
        <strain evidence="1">CCMP1320</strain>
    </source>
</reference>
<name>A0A7S3VT12_DUNTE</name>
<gene>
    <name evidence="1" type="ORF">DTER00134_LOCUS18963</name>
</gene>